<name>A0A8J2J4G6_9HEXA</name>
<sequence>MRLTAALVSLGLITFLDMSLKLGHCSPPTSPICPYLGPLACKTPEEPCDCDRQCCSLECGFMDTTNRISCFPPGLPIG</sequence>
<organism evidence="2 3">
    <name type="scientific">Allacma fusca</name>
    <dbReference type="NCBI Taxonomy" id="39272"/>
    <lineage>
        <taxon>Eukaryota</taxon>
        <taxon>Metazoa</taxon>
        <taxon>Ecdysozoa</taxon>
        <taxon>Arthropoda</taxon>
        <taxon>Hexapoda</taxon>
        <taxon>Collembola</taxon>
        <taxon>Symphypleona</taxon>
        <taxon>Sminthuridae</taxon>
        <taxon>Allacma</taxon>
    </lineage>
</organism>
<evidence type="ECO:0008006" key="4">
    <source>
        <dbReference type="Google" id="ProtNLM"/>
    </source>
</evidence>
<evidence type="ECO:0000313" key="2">
    <source>
        <dbReference type="EMBL" id="CAG7668697.1"/>
    </source>
</evidence>
<keyword evidence="1" id="KW-0732">Signal</keyword>
<dbReference type="Proteomes" id="UP000708208">
    <property type="component" value="Unassembled WGS sequence"/>
</dbReference>
<evidence type="ECO:0000256" key="1">
    <source>
        <dbReference type="SAM" id="SignalP"/>
    </source>
</evidence>
<accession>A0A8J2J4G6</accession>
<proteinExistence type="predicted"/>
<feature type="signal peptide" evidence="1">
    <location>
        <begin position="1"/>
        <end position="25"/>
    </location>
</feature>
<keyword evidence="3" id="KW-1185">Reference proteome</keyword>
<feature type="chain" id="PRO_5035208423" description="WAP domain-containing protein" evidence="1">
    <location>
        <begin position="26"/>
        <end position="78"/>
    </location>
</feature>
<dbReference type="EMBL" id="CAJVCH010010931">
    <property type="protein sequence ID" value="CAG7668697.1"/>
    <property type="molecule type" value="Genomic_DNA"/>
</dbReference>
<protein>
    <recommendedName>
        <fullName evidence="4">WAP domain-containing protein</fullName>
    </recommendedName>
</protein>
<gene>
    <name evidence="2" type="ORF">AFUS01_LOCUS1945</name>
</gene>
<evidence type="ECO:0000313" key="3">
    <source>
        <dbReference type="Proteomes" id="UP000708208"/>
    </source>
</evidence>
<reference evidence="2" key="1">
    <citation type="submission" date="2021-06" db="EMBL/GenBank/DDBJ databases">
        <authorList>
            <person name="Hodson N. C."/>
            <person name="Mongue J. A."/>
            <person name="Jaron S. K."/>
        </authorList>
    </citation>
    <scope>NUCLEOTIDE SEQUENCE</scope>
</reference>
<comment type="caution">
    <text evidence="2">The sequence shown here is derived from an EMBL/GenBank/DDBJ whole genome shotgun (WGS) entry which is preliminary data.</text>
</comment>
<dbReference type="AlphaFoldDB" id="A0A8J2J4G6"/>